<organism evidence="1">
    <name type="scientific">Anguilla anguilla</name>
    <name type="common">European freshwater eel</name>
    <name type="synonym">Muraena anguilla</name>
    <dbReference type="NCBI Taxonomy" id="7936"/>
    <lineage>
        <taxon>Eukaryota</taxon>
        <taxon>Metazoa</taxon>
        <taxon>Chordata</taxon>
        <taxon>Craniata</taxon>
        <taxon>Vertebrata</taxon>
        <taxon>Euteleostomi</taxon>
        <taxon>Actinopterygii</taxon>
        <taxon>Neopterygii</taxon>
        <taxon>Teleostei</taxon>
        <taxon>Anguilliformes</taxon>
        <taxon>Anguillidae</taxon>
        <taxon>Anguilla</taxon>
    </lineage>
</organism>
<dbReference type="AlphaFoldDB" id="A0A0E9R2I8"/>
<proteinExistence type="predicted"/>
<reference evidence="1" key="2">
    <citation type="journal article" date="2015" name="Fish Shellfish Immunol.">
        <title>Early steps in the European eel (Anguilla anguilla)-Vibrio vulnificus interaction in the gills: Role of the RtxA13 toxin.</title>
        <authorList>
            <person name="Callol A."/>
            <person name="Pajuelo D."/>
            <person name="Ebbesson L."/>
            <person name="Teles M."/>
            <person name="MacKenzie S."/>
            <person name="Amaro C."/>
        </authorList>
    </citation>
    <scope>NUCLEOTIDE SEQUENCE</scope>
</reference>
<protein>
    <submittedName>
        <fullName evidence="1">Uncharacterized protein</fullName>
    </submittedName>
</protein>
<dbReference type="EMBL" id="GBXM01085211">
    <property type="protein sequence ID" value="JAH23366.1"/>
    <property type="molecule type" value="Transcribed_RNA"/>
</dbReference>
<evidence type="ECO:0000313" key="1">
    <source>
        <dbReference type="EMBL" id="JAH23366.1"/>
    </source>
</evidence>
<reference evidence="1" key="1">
    <citation type="submission" date="2014-11" db="EMBL/GenBank/DDBJ databases">
        <authorList>
            <person name="Amaro Gonzalez C."/>
        </authorList>
    </citation>
    <scope>NUCLEOTIDE SEQUENCE</scope>
</reference>
<sequence length="37" mass="4420">MSLRTVHFGWPVMLKKHLRDLIVVKTKKCQCVMNIHE</sequence>
<name>A0A0E9R2I8_ANGAN</name>
<accession>A0A0E9R2I8</accession>